<dbReference type="EMBL" id="VTRV01000131">
    <property type="protein sequence ID" value="TZF87619.1"/>
    <property type="molecule type" value="Genomic_DNA"/>
</dbReference>
<accession>A0A5D8YYT3</accession>
<dbReference type="PANTHER" id="PTHR34387:SF2">
    <property type="entry name" value="SLR1258 PROTEIN"/>
    <property type="match status" value="1"/>
</dbReference>
<sequence length="318" mass="34647">MPTPVGDGGPAPPSAPTRRRPRNPRVPSALRPNSNPALPVRAAVLRRLVAVRPFSRRRIDPMRRLVASVLLIFTAGAAQAQVNALPPTRHILVYGDAQARAIPDRFRIKVDFDAVDRNAGEARRRVEASVASIVDRLHGAGVGDDDIVATSLSVSPKTHNDPRTDEQVFVGTEVERSLTARFDAKEKLEGFLRGLQTSKELSVSDITTELSDEPTLRKALRVKAIESTREKAETIAKAYGARLGALYSVSDVAPQFQYGISSGSWPAGFEWYAGRQELGRVEVTGSRIRGSGMQSTTALQSGYVTYTDRIYAVFLLAD</sequence>
<dbReference type="PANTHER" id="PTHR34387">
    <property type="entry name" value="SLR1258 PROTEIN"/>
    <property type="match status" value="1"/>
</dbReference>
<dbReference type="InterPro" id="IPR052022">
    <property type="entry name" value="26kDa_periplasmic_antigen"/>
</dbReference>
<evidence type="ECO:0000313" key="3">
    <source>
        <dbReference type="Proteomes" id="UP000323164"/>
    </source>
</evidence>
<feature type="region of interest" description="Disordered" evidence="1">
    <location>
        <begin position="1"/>
        <end position="34"/>
    </location>
</feature>
<dbReference type="OrthoDB" id="5985609at2"/>
<dbReference type="GO" id="GO:0006974">
    <property type="term" value="P:DNA damage response"/>
    <property type="evidence" value="ECO:0007669"/>
    <property type="project" value="TreeGrafter"/>
</dbReference>
<dbReference type="AlphaFoldDB" id="A0A5D8YYT3"/>
<proteinExistence type="predicted"/>
<dbReference type="Proteomes" id="UP000323164">
    <property type="component" value="Unassembled WGS sequence"/>
</dbReference>
<dbReference type="InterPro" id="IPR007497">
    <property type="entry name" value="SIMPL/DUF541"/>
</dbReference>
<gene>
    <name evidence="2" type="ORF">FW784_10920</name>
</gene>
<evidence type="ECO:0000256" key="1">
    <source>
        <dbReference type="SAM" id="MobiDB-lite"/>
    </source>
</evidence>
<dbReference type="Gene3D" id="3.30.70.2970">
    <property type="entry name" value="Protein of unknown function (DUF541), domain 2"/>
    <property type="match status" value="1"/>
</dbReference>
<protein>
    <submittedName>
        <fullName evidence="2">DUF541 domain-containing protein</fullName>
    </submittedName>
</protein>
<reference evidence="2 3" key="1">
    <citation type="submission" date="2019-08" db="EMBL/GenBank/DDBJ databases">
        <title>Draft genome sequence of Lysobacter sp. UKS-15.</title>
        <authorList>
            <person name="Im W.-T."/>
        </authorList>
    </citation>
    <scope>NUCLEOTIDE SEQUENCE [LARGE SCALE GENOMIC DNA]</scope>
    <source>
        <strain evidence="2 3">UKS-15</strain>
    </source>
</reference>
<organism evidence="2 3">
    <name type="scientific">Cognatilysobacter lacus</name>
    <dbReference type="NCBI Taxonomy" id="1643323"/>
    <lineage>
        <taxon>Bacteria</taxon>
        <taxon>Pseudomonadati</taxon>
        <taxon>Pseudomonadota</taxon>
        <taxon>Gammaproteobacteria</taxon>
        <taxon>Lysobacterales</taxon>
        <taxon>Lysobacteraceae</taxon>
        <taxon>Cognatilysobacter</taxon>
    </lineage>
</organism>
<name>A0A5D8YYT3_9GAMM</name>
<dbReference type="Pfam" id="PF04402">
    <property type="entry name" value="SIMPL"/>
    <property type="match status" value="1"/>
</dbReference>
<evidence type="ECO:0000313" key="2">
    <source>
        <dbReference type="EMBL" id="TZF87619.1"/>
    </source>
</evidence>
<dbReference type="Gene3D" id="3.30.110.170">
    <property type="entry name" value="Protein of unknown function (DUF541), domain 1"/>
    <property type="match status" value="1"/>
</dbReference>
<comment type="caution">
    <text evidence="2">The sequence shown here is derived from an EMBL/GenBank/DDBJ whole genome shotgun (WGS) entry which is preliminary data.</text>
</comment>
<keyword evidence="3" id="KW-1185">Reference proteome</keyword>